<dbReference type="GO" id="GO:0030170">
    <property type="term" value="F:pyridoxal phosphate binding"/>
    <property type="evidence" value="ECO:0007669"/>
    <property type="project" value="TreeGrafter"/>
</dbReference>
<dbReference type="OrthoDB" id="9766188at2"/>
<dbReference type="STRING" id="1325564.NSJP_3784"/>
<keyword evidence="3 4" id="KW-0663">Pyridoxal phosphate</keyword>
<dbReference type="PANTHER" id="PTHR30244:SF34">
    <property type="entry name" value="DTDP-4-AMINO-4,6-DIDEOXYGALACTOSE TRANSAMINASE"/>
    <property type="match status" value="1"/>
</dbReference>
<dbReference type="Gene3D" id="3.90.1150.10">
    <property type="entry name" value="Aspartate Aminotransferase, domain 1"/>
    <property type="match status" value="1"/>
</dbReference>
<evidence type="ECO:0008006" key="7">
    <source>
        <dbReference type="Google" id="ProtNLM"/>
    </source>
</evidence>
<dbReference type="RefSeq" id="WP_080888120.1">
    <property type="nucleotide sequence ID" value="NZ_LT828648.1"/>
</dbReference>
<evidence type="ECO:0000256" key="2">
    <source>
        <dbReference type="PIRSR" id="PIRSR000390-1"/>
    </source>
</evidence>
<protein>
    <recommendedName>
        <fullName evidence="7">Spore coat polysaccharide biosynthesis protein SpsC</fullName>
    </recommendedName>
</protein>
<dbReference type="InterPro" id="IPR015422">
    <property type="entry name" value="PyrdxlP-dep_Trfase_small"/>
</dbReference>
<dbReference type="InterPro" id="IPR015424">
    <property type="entry name" value="PyrdxlP-dep_Trfase"/>
</dbReference>
<dbReference type="Gene3D" id="3.40.640.10">
    <property type="entry name" value="Type I PLP-dependent aspartate aminotransferase-like (Major domain)"/>
    <property type="match status" value="1"/>
</dbReference>
<feature type="active site" description="Proton acceptor" evidence="2">
    <location>
        <position position="183"/>
    </location>
</feature>
<evidence type="ECO:0000313" key="6">
    <source>
        <dbReference type="Proteomes" id="UP000192042"/>
    </source>
</evidence>
<name>A0A1W1IAL0_9BACT</name>
<evidence type="ECO:0000256" key="1">
    <source>
        <dbReference type="ARBA" id="ARBA00037999"/>
    </source>
</evidence>
<dbReference type="CDD" id="cd00616">
    <property type="entry name" value="AHBA_syn"/>
    <property type="match status" value="1"/>
</dbReference>
<dbReference type="InterPro" id="IPR015421">
    <property type="entry name" value="PyrdxlP-dep_Trfase_major"/>
</dbReference>
<dbReference type="GO" id="GO:0000271">
    <property type="term" value="P:polysaccharide biosynthetic process"/>
    <property type="evidence" value="ECO:0007669"/>
    <property type="project" value="TreeGrafter"/>
</dbReference>
<dbReference type="PANTHER" id="PTHR30244">
    <property type="entry name" value="TRANSAMINASE"/>
    <property type="match status" value="1"/>
</dbReference>
<accession>A0A1W1IAL0</accession>
<dbReference type="Pfam" id="PF01041">
    <property type="entry name" value="DegT_DnrJ_EryC1"/>
    <property type="match status" value="1"/>
</dbReference>
<dbReference type="Proteomes" id="UP000192042">
    <property type="component" value="Chromosome I"/>
</dbReference>
<proteinExistence type="inferred from homology"/>
<sequence>MANFLPFHVPDLGQEEINAVVEVIRSGWLTTGAKARQFENEFAAMVGARHAVAVNSCTASLHLALEAIGVREGDEVIVPTMTFAATAEVVTYFRAKPVLVDCTENTLNIDPKLIEEAITPRTKAILPVHFAGHPCEMDEIHAIAKAHGLYVIEDAAHALPAWYRGKMVGSLSDITCFSFYATKNITTGEGGMVVTNDAGVASRIRTMSLHGLSRDAWNRYTAHGSWYYEILSPGFKYNLTDMAAALGIAQLQKCERFWKSRDRIAAWYNEGLRDVPEVALPAAQAHVQHAWHLYAIQLDLGRLRIGRNDFIERLQQAQVGSSVHFIPLHLHPYYRDTYGYCASDFPTANAAFQRLVSLPLYSKMTEQDVRRVISTVRDIIQETRQ</sequence>
<dbReference type="GO" id="GO:0008483">
    <property type="term" value="F:transaminase activity"/>
    <property type="evidence" value="ECO:0007669"/>
    <property type="project" value="TreeGrafter"/>
</dbReference>
<dbReference type="InterPro" id="IPR000653">
    <property type="entry name" value="DegT/StrS_aminotransferase"/>
</dbReference>
<dbReference type="PIRSF" id="PIRSF000390">
    <property type="entry name" value="PLP_StrS"/>
    <property type="match status" value="1"/>
</dbReference>
<dbReference type="EMBL" id="LT828648">
    <property type="protein sequence ID" value="SLM49951.1"/>
    <property type="molecule type" value="Genomic_DNA"/>
</dbReference>
<reference evidence="5 6" key="1">
    <citation type="submission" date="2017-03" db="EMBL/GenBank/DDBJ databases">
        <authorList>
            <person name="Afonso C.L."/>
            <person name="Miller P.J."/>
            <person name="Scott M.A."/>
            <person name="Spackman E."/>
            <person name="Goraichik I."/>
            <person name="Dimitrov K.M."/>
            <person name="Suarez D.L."/>
            <person name="Swayne D.E."/>
        </authorList>
    </citation>
    <scope>NUCLEOTIDE SEQUENCE [LARGE SCALE GENOMIC DNA]</scope>
    <source>
        <strain evidence="5">Genome sequencing of Nitrospira japonica strain NJ11</strain>
    </source>
</reference>
<comment type="similarity">
    <text evidence="1 4">Belongs to the DegT/DnrJ/EryC1 family.</text>
</comment>
<feature type="modified residue" description="N6-(pyridoxal phosphate)lysine" evidence="3">
    <location>
        <position position="183"/>
    </location>
</feature>
<dbReference type="SUPFAM" id="SSF53383">
    <property type="entry name" value="PLP-dependent transferases"/>
    <property type="match status" value="1"/>
</dbReference>
<evidence type="ECO:0000256" key="3">
    <source>
        <dbReference type="PIRSR" id="PIRSR000390-2"/>
    </source>
</evidence>
<evidence type="ECO:0000256" key="4">
    <source>
        <dbReference type="RuleBase" id="RU004508"/>
    </source>
</evidence>
<gene>
    <name evidence="5" type="ORF">NSJP_3784</name>
</gene>
<evidence type="ECO:0000313" key="5">
    <source>
        <dbReference type="EMBL" id="SLM49951.1"/>
    </source>
</evidence>
<dbReference type="KEGG" id="nja:NSJP_3784"/>
<keyword evidence="6" id="KW-1185">Reference proteome</keyword>
<dbReference type="AlphaFoldDB" id="A0A1W1IAL0"/>
<organism evidence="5 6">
    <name type="scientific">Nitrospira japonica</name>
    <dbReference type="NCBI Taxonomy" id="1325564"/>
    <lineage>
        <taxon>Bacteria</taxon>
        <taxon>Pseudomonadati</taxon>
        <taxon>Nitrospirota</taxon>
        <taxon>Nitrospiria</taxon>
        <taxon>Nitrospirales</taxon>
        <taxon>Nitrospiraceae</taxon>
        <taxon>Nitrospira</taxon>
    </lineage>
</organism>